<evidence type="ECO:0000313" key="5">
    <source>
        <dbReference type="EMBL" id="PAV65973.1"/>
    </source>
</evidence>
<organism evidence="5 6">
    <name type="scientific">Diploscapter pachys</name>
    <dbReference type="NCBI Taxonomy" id="2018661"/>
    <lineage>
        <taxon>Eukaryota</taxon>
        <taxon>Metazoa</taxon>
        <taxon>Ecdysozoa</taxon>
        <taxon>Nematoda</taxon>
        <taxon>Chromadorea</taxon>
        <taxon>Rhabditida</taxon>
        <taxon>Rhabditina</taxon>
        <taxon>Rhabditomorpha</taxon>
        <taxon>Rhabditoidea</taxon>
        <taxon>Rhabditidae</taxon>
        <taxon>Diploscapter</taxon>
    </lineage>
</organism>
<keyword evidence="6" id="KW-1185">Reference proteome</keyword>
<keyword evidence="3" id="KW-0812">Transmembrane</keyword>
<keyword evidence="1" id="KW-0175">Coiled coil</keyword>
<dbReference type="PANTHER" id="PTHR21845">
    <property type="entry name" value="TRANSMEMBRANE ANCHOR PROTEIN 1"/>
    <property type="match status" value="1"/>
</dbReference>
<dbReference type="EMBL" id="LIAE01010178">
    <property type="protein sequence ID" value="PAV65973.1"/>
    <property type="molecule type" value="Genomic_DNA"/>
</dbReference>
<dbReference type="InterPro" id="IPR026622">
    <property type="entry name" value="Mxra7"/>
</dbReference>
<evidence type="ECO:0000256" key="3">
    <source>
        <dbReference type="SAM" id="Phobius"/>
    </source>
</evidence>
<gene>
    <name evidence="5" type="ORF">WR25_04392</name>
</gene>
<feature type="coiled-coil region" evidence="1">
    <location>
        <begin position="218"/>
        <end position="245"/>
    </location>
</feature>
<dbReference type="Pfam" id="PF25473">
    <property type="entry name" value="MXRA7_helical"/>
    <property type="match status" value="1"/>
</dbReference>
<evidence type="ECO:0000256" key="1">
    <source>
        <dbReference type="SAM" id="Coils"/>
    </source>
</evidence>
<comment type="caution">
    <text evidence="5">The sequence shown here is derived from an EMBL/GenBank/DDBJ whole genome shotgun (WGS) entry which is preliminary data.</text>
</comment>
<evidence type="ECO:0000313" key="6">
    <source>
        <dbReference type="Proteomes" id="UP000218231"/>
    </source>
</evidence>
<accession>A0A2A2JWE6</accession>
<feature type="compositionally biased region" description="Acidic residues" evidence="2">
    <location>
        <begin position="124"/>
        <end position="139"/>
    </location>
</feature>
<protein>
    <recommendedName>
        <fullName evidence="4">Matrix-remodeling-associated protein 7 helical domain-containing protein</fullName>
    </recommendedName>
</protein>
<evidence type="ECO:0000259" key="4">
    <source>
        <dbReference type="Pfam" id="PF25473"/>
    </source>
</evidence>
<reference evidence="5 6" key="1">
    <citation type="journal article" date="2017" name="Curr. Biol.">
        <title>Genome architecture and evolution of a unichromosomal asexual nematode.</title>
        <authorList>
            <person name="Fradin H."/>
            <person name="Zegar C."/>
            <person name="Gutwein M."/>
            <person name="Lucas J."/>
            <person name="Kovtun M."/>
            <person name="Corcoran D."/>
            <person name="Baugh L.R."/>
            <person name="Kiontke K."/>
            <person name="Gunsalus K."/>
            <person name="Fitch D.H."/>
            <person name="Piano F."/>
        </authorList>
    </citation>
    <scope>NUCLEOTIDE SEQUENCE [LARGE SCALE GENOMIC DNA]</scope>
    <source>
        <strain evidence="5">PF1309</strain>
    </source>
</reference>
<keyword evidence="3" id="KW-1133">Transmembrane helix</keyword>
<dbReference type="PANTHER" id="PTHR21845:SF2">
    <property type="entry name" value="MATRIX-REMODELING-ASSOCIATED PROTEIN 7"/>
    <property type="match status" value="1"/>
</dbReference>
<feature type="transmembrane region" description="Helical" evidence="3">
    <location>
        <begin position="20"/>
        <end position="42"/>
    </location>
</feature>
<dbReference type="Proteomes" id="UP000218231">
    <property type="component" value="Unassembled WGS sequence"/>
</dbReference>
<proteinExistence type="predicted"/>
<feature type="region of interest" description="Disordered" evidence="2">
    <location>
        <begin position="91"/>
        <end position="159"/>
    </location>
</feature>
<dbReference type="OrthoDB" id="5983600at2759"/>
<sequence>MPTPYQMFVAQLQDFLQQYGGHWLAGTVVASVAIGLFVHYWLNIRPFKKVRERDLLDTQDAKLDEQIREQQKSDGGNVKLVGKMMNTSDFAKRQTVHFNDTPKTDSIKSTTKGAGNEKNGEGAGSDESDGSEKESEEETLMQRDKDSDSDEYEMPPMNNRYVKKKTMKVPAPSMDCPEDNLKAVRYFSISIFIDYFQNEEHERDIVAKIGELHGKLATARLRSQARKLEQSMTQEEREEEAAVRQRQLEQIMQVMMENKDKFGMPSEDDVKDQLRMYNF</sequence>
<name>A0A2A2JWE6_9BILA</name>
<dbReference type="InterPro" id="IPR057534">
    <property type="entry name" value="MXRA7_helical"/>
</dbReference>
<evidence type="ECO:0000256" key="2">
    <source>
        <dbReference type="SAM" id="MobiDB-lite"/>
    </source>
</evidence>
<keyword evidence="3" id="KW-0472">Membrane</keyword>
<dbReference type="AlphaFoldDB" id="A0A2A2JWE6"/>
<feature type="domain" description="Matrix-remodeling-associated protein 7 helical" evidence="4">
    <location>
        <begin position="217"/>
        <end position="278"/>
    </location>
</feature>